<sequence>MPHAFNRQAALELVVSTAKGTVPRVLTAVCCRAAGGSHGRALRMQHVVSFPSVGVAGCSTGGVRERAGGLRCQCWSPSDGWSIGRRVRWVGSARRRRMGVTRWSCARGCAQALCCREESVPGWAVL</sequence>
<gene>
    <name evidence="1" type="ORF">PCOR1329_LOCUS39486</name>
</gene>
<reference evidence="1" key="1">
    <citation type="submission" date="2023-10" db="EMBL/GenBank/DDBJ databases">
        <authorList>
            <person name="Chen Y."/>
            <person name="Shah S."/>
            <person name="Dougan E. K."/>
            <person name="Thang M."/>
            <person name="Chan C."/>
        </authorList>
    </citation>
    <scope>NUCLEOTIDE SEQUENCE [LARGE SCALE GENOMIC DNA]</scope>
</reference>
<keyword evidence="2" id="KW-1185">Reference proteome</keyword>
<protein>
    <submittedName>
        <fullName evidence="1">Uncharacterized protein</fullName>
    </submittedName>
</protein>
<comment type="caution">
    <text evidence="1">The sequence shown here is derived from an EMBL/GenBank/DDBJ whole genome shotgun (WGS) entry which is preliminary data.</text>
</comment>
<organism evidence="1 2">
    <name type="scientific">Prorocentrum cordatum</name>
    <dbReference type="NCBI Taxonomy" id="2364126"/>
    <lineage>
        <taxon>Eukaryota</taxon>
        <taxon>Sar</taxon>
        <taxon>Alveolata</taxon>
        <taxon>Dinophyceae</taxon>
        <taxon>Prorocentrales</taxon>
        <taxon>Prorocentraceae</taxon>
        <taxon>Prorocentrum</taxon>
    </lineage>
</organism>
<dbReference type="Proteomes" id="UP001189429">
    <property type="component" value="Unassembled WGS sequence"/>
</dbReference>
<accession>A0ABN9TIM2</accession>
<evidence type="ECO:0000313" key="1">
    <source>
        <dbReference type="EMBL" id="CAK0845807.1"/>
    </source>
</evidence>
<evidence type="ECO:0000313" key="2">
    <source>
        <dbReference type="Proteomes" id="UP001189429"/>
    </source>
</evidence>
<proteinExistence type="predicted"/>
<dbReference type="EMBL" id="CAUYUJ010014769">
    <property type="protein sequence ID" value="CAK0845807.1"/>
    <property type="molecule type" value="Genomic_DNA"/>
</dbReference>
<name>A0ABN9TIM2_9DINO</name>